<evidence type="ECO:0000313" key="2">
    <source>
        <dbReference type="Proteomes" id="UP000176700"/>
    </source>
</evidence>
<sequence>MRNLDDLGVTDKLIFLLDSDDVFYKSIGSFSMPETLFINAKGETVFHKRGPMELPEIRQHIQSIQ</sequence>
<dbReference type="InterPro" id="IPR036249">
    <property type="entry name" value="Thioredoxin-like_sf"/>
</dbReference>
<dbReference type="Gene3D" id="3.40.30.10">
    <property type="entry name" value="Glutaredoxin"/>
    <property type="match status" value="1"/>
</dbReference>
<protein>
    <recommendedName>
        <fullName evidence="3">Alkyl hydroperoxide reductase subunit C/ Thiol specific antioxidant domain-containing protein</fullName>
    </recommendedName>
</protein>
<organism evidence="1 2">
    <name type="scientific">Candidatus Ryanbacteria bacterium RIFCSPHIGHO2_01_45_13</name>
    <dbReference type="NCBI Taxonomy" id="1802112"/>
    <lineage>
        <taxon>Bacteria</taxon>
        <taxon>Candidatus Ryaniibacteriota</taxon>
    </lineage>
</organism>
<name>A0A1G2G0M4_9BACT</name>
<evidence type="ECO:0000313" key="1">
    <source>
        <dbReference type="EMBL" id="OGZ43542.1"/>
    </source>
</evidence>
<gene>
    <name evidence="1" type="ORF">A2W41_04390</name>
</gene>
<proteinExistence type="predicted"/>
<comment type="caution">
    <text evidence="1">The sequence shown here is derived from an EMBL/GenBank/DDBJ whole genome shotgun (WGS) entry which is preliminary data.</text>
</comment>
<dbReference type="AlphaFoldDB" id="A0A1G2G0M4"/>
<dbReference type="Proteomes" id="UP000176700">
    <property type="component" value="Unassembled WGS sequence"/>
</dbReference>
<accession>A0A1G2G0M4</accession>
<evidence type="ECO:0008006" key="3">
    <source>
        <dbReference type="Google" id="ProtNLM"/>
    </source>
</evidence>
<reference evidence="1 2" key="1">
    <citation type="journal article" date="2016" name="Nat. Commun.">
        <title>Thousands of microbial genomes shed light on interconnected biogeochemical processes in an aquifer system.</title>
        <authorList>
            <person name="Anantharaman K."/>
            <person name="Brown C.T."/>
            <person name="Hug L.A."/>
            <person name="Sharon I."/>
            <person name="Castelle C.J."/>
            <person name="Probst A.J."/>
            <person name="Thomas B.C."/>
            <person name="Singh A."/>
            <person name="Wilkins M.J."/>
            <person name="Karaoz U."/>
            <person name="Brodie E.L."/>
            <person name="Williams K.H."/>
            <person name="Hubbard S.S."/>
            <person name="Banfield J.F."/>
        </authorList>
    </citation>
    <scope>NUCLEOTIDE SEQUENCE [LARGE SCALE GENOMIC DNA]</scope>
</reference>
<dbReference type="SUPFAM" id="SSF52833">
    <property type="entry name" value="Thioredoxin-like"/>
    <property type="match status" value="1"/>
</dbReference>
<dbReference type="EMBL" id="MHNI01000005">
    <property type="protein sequence ID" value="OGZ43542.1"/>
    <property type="molecule type" value="Genomic_DNA"/>
</dbReference>